<dbReference type="EMBL" id="JBANEI010000091">
    <property type="protein sequence ID" value="MEI2684792.1"/>
    <property type="molecule type" value="Genomic_DNA"/>
</dbReference>
<reference evidence="1 2" key="1">
    <citation type="submission" date="2024-02" db="EMBL/GenBank/DDBJ databases">
        <title>First report Erwinia aphidicola in onion in Chile.</title>
        <authorList>
            <person name="Valenzuela M."/>
            <person name="Pena M."/>
            <person name="Dutta B."/>
        </authorList>
    </citation>
    <scope>NUCLEOTIDE SEQUENCE [LARGE SCALE GENOMIC DNA]</scope>
    <source>
        <strain evidence="1 2">QCJ3A</strain>
    </source>
</reference>
<organism evidence="1 2">
    <name type="scientific">Erwinia aphidicola</name>
    <dbReference type="NCBI Taxonomy" id="68334"/>
    <lineage>
        <taxon>Bacteria</taxon>
        <taxon>Pseudomonadati</taxon>
        <taxon>Pseudomonadota</taxon>
        <taxon>Gammaproteobacteria</taxon>
        <taxon>Enterobacterales</taxon>
        <taxon>Erwiniaceae</taxon>
        <taxon>Erwinia</taxon>
    </lineage>
</organism>
<dbReference type="Proteomes" id="UP001306592">
    <property type="component" value="Unassembled WGS sequence"/>
</dbReference>
<evidence type="ECO:0000313" key="1">
    <source>
        <dbReference type="EMBL" id="MEI2684792.1"/>
    </source>
</evidence>
<keyword evidence="2" id="KW-1185">Reference proteome</keyword>
<name>A0ABU8DMP4_ERWAP</name>
<comment type="caution">
    <text evidence="1">The sequence shown here is derived from an EMBL/GenBank/DDBJ whole genome shotgun (WGS) entry which is preliminary data.</text>
</comment>
<evidence type="ECO:0000313" key="2">
    <source>
        <dbReference type="Proteomes" id="UP001306592"/>
    </source>
</evidence>
<feature type="non-terminal residue" evidence="1">
    <location>
        <position position="67"/>
    </location>
</feature>
<accession>A0ABU8DMP4</accession>
<sequence>MVWKLVQGLAGDARPLILVLLVYSGGAVSLPTQTFQVTASIVNGCVVSGTNTGVFGTLDFGTQPGVG</sequence>
<proteinExistence type="predicted"/>
<gene>
    <name evidence="1" type="ORF">V8N49_24715</name>
</gene>
<protein>
    <submittedName>
        <fullName evidence="1">Uncharacterized protein</fullName>
    </submittedName>
</protein>